<dbReference type="Gene3D" id="2.40.70.10">
    <property type="entry name" value="Acid Proteases"/>
    <property type="match status" value="1"/>
</dbReference>
<evidence type="ECO:0008006" key="3">
    <source>
        <dbReference type="Google" id="ProtNLM"/>
    </source>
</evidence>
<protein>
    <recommendedName>
        <fullName evidence="3">Mitochondrial protein</fullName>
    </recommendedName>
</protein>
<dbReference type="Gene3D" id="3.10.10.10">
    <property type="entry name" value="HIV Type 1 Reverse Transcriptase, subunit A, domain 1"/>
    <property type="match status" value="1"/>
</dbReference>
<evidence type="ECO:0000313" key="2">
    <source>
        <dbReference type="Proteomes" id="UP000233837"/>
    </source>
</evidence>
<dbReference type="AlphaFoldDB" id="A0A2I0W2D8"/>
<dbReference type="Pfam" id="PF08284">
    <property type="entry name" value="RVP_2"/>
    <property type="match status" value="1"/>
</dbReference>
<organism evidence="1 2">
    <name type="scientific">Dendrobium catenatum</name>
    <dbReference type="NCBI Taxonomy" id="906689"/>
    <lineage>
        <taxon>Eukaryota</taxon>
        <taxon>Viridiplantae</taxon>
        <taxon>Streptophyta</taxon>
        <taxon>Embryophyta</taxon>
        <taxon>Tracheophyta</taxon>
        <taxon>Spermatophyta</taxon>
        <taxon>Magnoliopsida</taxon>
        <taxon>Liliopsida</taxon>
        <taxon>Asparagales</taxon>
        <taxon>Orchidaceae</taxon>
        <taxon>Epidendroideae</taxon>
        <taxon>Malaxideae</taxon>
        <taxon>Dendrobiinae</taxon>
        <taxon>Dendrobium</taxon>
    </lineage>
</organism>
<name>A0A2I0W2D8_9ASPA</name>
<dbReference type="EMBL" id="KZ502994">
    <property type="protein sequence ID" value="PKU69826.1"/>
    <property type="molecule type" value="Genomic_DNA"/>
</dbReference>
<dbReference type="Proteomes" id="UP000233837">
    <property type="component" value="Unassembled WGS sequence"/>
</dbReference>
<evidence type="ECO:0000313" key="1">
    <source>
        <dbReference type="EMBL" id="PKU69826.1"/>
    </source>
</evidence>
<reference evidence="1 2" key="1">
    <citation type="journal article" date="2016" name="Sci. Rep.">
        <title>The Dendrobium catenatum Lindl. genome sequence provides insights into polysaccharide synthase, floral development and adaptive evolution.</title>
        <authorList>
            <person name="Zhang G.Q."/>
            <person name="Xu Q."/>
            <person name="Bian C."/>
            <person name="Tsai W.C."/>
            <person name="Yeh C.M."/>
            <person name="Liu K.W."/>
            <person name="Yoshida K."/>
            <person name="Zhang L.S."/>
            <person name="Chang S.B."/>
            <person name="Chen F."/>
            <person name="Shi Y."/>
            <person name="Su Y.Y."/>
            <person name="Zhang Y.Q."/>
            <person name="Chen L.J."/>
            <person name="Yin Y."/>
            <person name="Lin M."/>
            <person name="Huang H."/>
            <person name="Deng H."/>
            <person name="Wang Z.W."/>
            <person name="Zhu S.L."/>
            <person name="Zhao X."/>
            <person name="Deng C."/>
            <person name="Niu S.C."/>
            <person name="Huang J."/>
            <person name="Wang M."/>
            <person name="Liu G.H."/>
            <person name="Yang H.J."/>
            <person name="Xiao X.J."/>
            <person name="Hsiao Y.Y."/>
            <person name="Wu W.L."/>
            <person name="Chen Y.Y."/>
            <person name="Mitsuda N."/>
            <person name="Ohme-Takagi M."/>
            <person name="Luo Y.B."/>
            <person name="Van de Peer Y."/>
            <person name="Liu Z.J."/>
        </authorList>
    </citation>
    <scope>NUCLEOTIDE SEQUENCE [LARGE SCALE GENOMIC DNA]</scope>
    <source>
        <tissue evidence="1">The whole plant</tissue>
    </source>
</reference>
<dbReference type="CDD" id="cd00303">
    <property type="entry name" value="retropepsin_like"/>
    <property type="match status" value="1"/>
</dbReference>
<proteinExistence type="predicted"/>
<keyword evidence="2" id="KW-1185">Reference proteome</keyword>
<dbReference type="PANTHER" id="PTHR15503:SF22">
    <property type="entry name" value="TRANSPOSON TY3-I GAG POLYPROTEIN"/>
    <property type="match status" value="1"/>
</dbReference>
<dbReference type="InterPro" id="IPR043502">
    <property type="entry name" value="DNA/RNA_pol_sf"/>
</dbReference>
<reference evidence="1 2" key="2">
    <citation type="journal article" date="2017" name="Nature">
        <title>The Apostasia genome and the evolution of orchids.</title>
        <authorList>
            <person name="Zhang G.Q."/>
            <person name="Liu K.W."/>
            <person name="Li Z."/>
            <person name="Lohaus R."/>
            <person name="Hsiao Y.Y."/>
            <person name="Niu S.C."/>
            <person name="Wang J.Y."/>
            <person name="Lin Y.C."/>
            <person name="Xu Q."/>
            <person name="Chen L.J."/>
            <person name="Yoshida K."/>
            <person name="Fujiwara S."/>
            <person name="Wang Z.W."/>
            <person name="Zhang Y.Q."/>
            <person name="Mitsuda N."/>
            <person name="Wang M."/>
            <person name="Liu G.H."/>
            <person name="Pecoraro L."/>
            <person name="Huang H.X."/>
            <person name="Xiao X.J."/>
            <person name="Lin M."/>
            <person name="Wu X.Y."/>
            <person name="Wu W.L."/>
            <person name="Chen Y.Y."/>
            <person name="Chang S.B."/>
            <person name="Sakamoto S."/>
            <person name="Ohme-Takagi M."/>
            <person name="Yagi M."/>
            <person name="Zeng S.J."/>
            <person name="Shen C.Y."/>
            <person name="Yeh C.M."/>
            <person name="Luo Y.B."/>
            <person name="Tsai W.C."/>
            <person name="Van de Peer Y."/>
            <person name="Liu Z.J."/>
        </authorList>
    </citation>
    <scope>NUCLEOTIDE SEQUENCE [LARGE SCALE GENOMIC DNA]</scope>
    <source>
        <tissue evidence="1">The whole plant</tissue>
    </source>
</reference>
<accession>A0A2I0W2D8</accession>
<dbReference type="InterPro" id="IPR032567">
    <property type="entry name" value="RTL1-rel"/>
</dbReference>
<sequence>MGRGVCRGVVLKIQGIQVKEDFLPLELGSTDVILGMKWLQTLGEIKINWGTLRMEMVVGGRKRTIQGDSGLTKTGVSLKSLIRTIREEGGGFLVELHRLEGVRLEEEGNVPSAVQPLIQQFSKVFQPPQALPPQRELEHAITLKEGETPISVRPYRYLQIQKDEIEKLIRKMLEAEIIRPSNSPFSSPVNPIQEEGRELEILCGLQSSE</sequence>
<gene>
    <name evidence="1" type="ORF">MA16_Dca025017</name>
</gene>
<dbReference type="PANTHER" id="PTHR15503">
    <property type="entry name" value="LDOC1 RELATED"/>
    <property type="match status" value="1"/>
</dbReference>
<dbReference type="InterPro" id="IPR021109">
    <property type="entry name" value="Peptidase_aspartic_dom_sf"/>
</dbReference>
<dbReference type="SUPFAM" id="SSF56672">
    <property type="entry name" value="DNA/RNA polymerases"/>
    <property type="match status" value="1"/>
</dbReference>